<dbReference type="KEGG" id="rml:FF011L_38870"/>
<name>A0A517MJP6_9BACT</name>
<proteinExistence type="predicted"/>
<reference evidence="1 2" key="1">
    <citation type="submission" date="2019-02" db="EMBL/GenBank/DDBJ databases">
        <title>Deep-cultivation of Planctomycetes and their phenomic and genomic characterization uncovers novel biology.</title>
        <authorList>
            <person name="Wiegand S."/>
            <person name="Jogler M."/>
            <person name="Boedeker C."/>
            <person name="Pinto D."/>
            <person name="Vollmers J."/>
            <person name="Rivas-Marin E."/>
            <person name="Kohn T."/>
            <person name="Peeters S.H."/>
            <person name="Heuer A."/>
            <person name="Rast P."/>
            <person name="Oberbeckmann S."/>
            <person name="Bunk B."/>
            <person name="Jeske O."/>
            <person name="Meyerdierks A."/>
            <person name="Storesund J.E."/>
            <person name="Kallscheuer N."/>
            <person name="Luecker S."/>
            <person name="Lage O.M."/>
            <person name="Pohl T."/>
            <person name="Merkel B.J."/>
            <person name="Hornburger P."/>
            <person name="Mueller R.-W."/>
            <person name="Bruemmer F."/>
            <person name="Labrenz M."/>
            <person name="Spormann A.M."/>
            <person name="Op den Camp H."/>
            <person name="Overmann J."/>
            <person name="Amann R."/>
            <person name="Jetten M.S.M."/>
            <person name="Mascher T."/>
            <person name="Medema M.H."/>
            <person name="Devos D.P."/>
            <person name="Kaster A.-K."/>
            <person name="Ovreas L."/>
            <person name="Rohde M."/>
            <person name="Galperin M.Y."/>
            <person name="Jogler C."/>
        </authorList>
    </citation>
    <scope>NUCLEOTIDE SEQUENCE [LARGE SCALE GENOMIC DNA]</scope>
    <source>
        <strain evidence="1 2">FF011L</strain>
    </source>
</reference>
<accession>A0A517MJP6</accession>
<protein>
    <submittedName>
        <fullName evidence="1">Uncharacterized protein</fullName>
    </submittedName>
</protein>
<evidence type="ECO:0000313" key="2">
    <source>
        <dbReference type="Proteomes" id="UP000320672"/>
    </source>
</evidence>
<dbReference type="AlphaFoldDB" id="A0A517MJP6"/>
<evidence type="ECO:0000313" key="1">
    <source>
        <dbReference type="EMBL" id="QDS95103.1"/>
    </source>
</evidence>
<organism evidence="1 2">
    <name type="scientific">Roseimaritima multifibrata</name>
    <dbReference type="NCBI Taxonomy" id="1930274"/>
    <lineage>
        <taxon>Bacteria</taxon>
        <taxon>Pseudomonadati</taxon>
        <taxon>Planctomycetota</taxon>
        <taxon>Planctomycetia</taxon>
        <taxon>Pirellulales</taxon>
        <taxon>Pirellulaceae</taxon>
        <taxon>Roseimaritima</taxon>
    </lineage>
</organism>
<keyword evidence="2" id="KW-1185">Reference proteome</keyword>
<dbReference type="Proteomes" id="UP000320672">
    <property type="component" value="Chromosome"/>
</dbReference>
<sequence length="71" mass="8116">MADSPFPVRDTLTEIARLLPTDASLEDAQYHLYVRQQIEAGLVDENAGRLIDTDEIRRRLAAHKRARENRG</sequence>
<dbReference type="OrthoDB" id="5422155at2"/>
<dbReference type="EMBL" id="CP036262">
    <property type="protein sequence ID" value="QDS95103.1"/>
    <property type="molecule type" value="Genomic_DNA"/>
</dbReference>
<gene>
    <name evidence="1" type="ORF">FF011L_38870</name>
</gene>
<dbReference type="RefSeq" id="WP_145353035.1">
    <property type="nucleotide sequence ID" value="NZ_CP036262.1"/>
</dbReference>